<dbReference type="Proteomes" id="UP000654304">
    <property type="component" value="Unassembled WGS sequence"/>
</dbReference>
<name>A0ABR7A0C7_9BURK</name>
<protein>
    <submittedName>
        <fullName evidence="1">Uncharacterized protein</fullName>
    </submittedName>
</protein>
<dbReference type="EMBL" id="JACOGD010000001">
    <property type="protein sequence ID" value="MBC3930360.1"/>
    <property type="molecule type" value="Genomic_DNA"/>
</dbReference>
<evidence type="ECO:0000313" key="2">
    <source>
        <dbReference type="Proteomes" id="UP000654304"/>
    </source>
</evidence>
<sequence>MVMVTERRIKNTAAESGKSMRNINVANGDILIIHRRSNLAEARKMAAEILVESNNRKTGLNSREILEDARNERG</sequence>
<accession>A0ABR7A0C7</accession>
<dbReference type="RefSeq" id="WP_186902239.1">
    <property type="nucleotide sequence ID" value="NZ_JACOGD010000001.1"/>
</dbReference>
<reference evidence="1 2" key="1">
    <citation type="submission" date="2020-08" db="EMBL/GenBank/DDBJ databases">
        <title>Novel species isolated from subtropical streams in China.</title>
        <authorList>
            <person name="Lu H."/>
        </authorList>
    </citation>
    <scope>NUCLEOTIDE SEQUENCE [LARGE SCALE GENOMIC DNA]</scope>
    <source>
        <strain evidence="1 2">CY22W</strain>
    </source>
</reference>
<keyword evidence="2" id="KW-1185">Reference proteome</keyword>
<evidence type="ECO:0000313" key="1">
    <source>
        <dbReference type="EMBL" id="MBC3930360.1"/>
    </source>
</evidence>
<comment type="caution">
    <text evidence="1">The sequence shown here is derived from an EMBL/GenBank/DDBJ whole genome shotgun (WGS) entry which is preliminary data.</text>
</comment>
<organism evidence="1 2">
    <name type="scientific">Undibacterium curvum</name>
    <dbReference type="NCBI Taxonomy" id="2762294"/>
    <lineage>
        <taxon>Bacteria</taxon>
        <taxon>Pseudomonadati</taxon>
        <taxon>Pseudomonadota</taxon>
        <taxon>Betaproteobacteria</taxon>
        <taxon>Burkholderiales</taxon>
        <taxon>Oxalobacteraceae</taxon>
        <taxon>Undibacterium</taxon>
    </lineage>
</organism>
<proteinExistence type="predicted"/>
<gene>
    <name evidence="1" type="ORF">H8K43_01650</name>
</gene>